<sequence>MEEIGMNRKQPMKKKMRLRSKRQMKMQGRQPTACMPSSTAHTGRLTKSFPHPSLPSYSSPPPRLRLACRSVELFTRY</sequence>
<name>A0AAE1FA63_PETCI</name>
<protein>
    <submittedName>
        <fullName evidence="2">Uncharacterized protein</fullName>
    </submittedName>
</protein>
<organism evidence="2 3">
    <name type="scientific">Petrolisthes cinctipes</name>
    <name type="common">Flat porcelain crab</name>
    <dbReference type="NCBI Taxonomy" id="88211"/>
    <lineage>
        <taxon>Eukaryota</taxon>
        <taxon>Metazoa</taxon>
        <taxon>Ecdysozoa</taxon>
        <taxon>Arthropoda</taxon>
        <taxon>Crustacea</taxon>
        <taxon>Multicrustacea</taxon>
        <taxon>Malacostraca</taxon>
        <taxon>Eumalacostraca</taxon>
        <taxon>Eucarida</taxon>
        <taxon>Decapoda</taxon>
        <taxon>Pleocyemata</taxon>
        <taxon>Anomura</taxon>
        <taxon>Galatheoidea</taxon>
        <taxon>Porcellanidae</taxon>
        <taxon>Petrolisthes</taxon>
    </lineage>
</organism>
<keyword evidence="3" id="KW-1185">Reference proteome</keyword>
<feature type="region of interest" description="Disordered" evidence="1">
    <location>
        <begin position="1"/>
        <end position="62"/>
    </location>
</feature>
<evidence type="ECO:0000256" key="1">
    <source>
        <dbReference type="SAM" id="MobiDB-lite"/>
    </source>
</evidence>
<accession>A0AAE1FA63</accession>
<gene>
    <name evidence="2" type="ORF">Pcinc_025313</name>
</gene>
<feature type="compositionally biased region" description="Basic residues" evidence="1">
    <location>
        <begin position="10"/>
        <end position="24"/>
    </location>
</feature>
<dbReference type="AlphaFoldDB" id="A0AAE1FA63"/>
<comment type="caution">
    <text evidence="2">The sequence shown here is derived from an EMBL/GenBank/DDBJ whole genome shotgun (WGS) entry which is preliminary data.</text>
</comment>
<dbReference type="EMBL" id="JAWQEG010002847">
    <property type="protein sequence ID" value="KAK3869372.1"/>
    <property type="molecule type" value="Genomic_DNA"/>
</dbReference>
<feature type="compositionally biased region" description="Low complexity" evidence="1">
    <location>
        <begin position="48"/>
        <end position="57"/>
    </location>
</feature>
<proteinExistence type="predicted"/>
<reference evidence="2" key="1">
    <citation type="submission" date="2023-10" db="EMBL/GenBank/DDBJ databases">
        <title>Genome assemblies of two species of porcelain crab, Petrolisthes cinctipes and Petrolisthes manimaculis (Anomura: Porcellanidae).</title>
        <authorList>
            <person name="Angst P."/>
        </authorList>
    </citation>
    <scope>NUCLEOTIDE SEQUENCE</scope>
    <source>
        <strain evidence="2">PB745_01</strain>
        <tissue evidence="2">Gill</tissue>
    </source>
</reference>
<dbReference type="Proteomes" id="UP001286313">
    <property type="component" value="Unassembled WGS sequence"/>
</dbReference>
<evidence type="ECO:0000313" key="3">
    <source>
        <dbReference type="Proteomes" id="UP001286313"/>
    </source>
</evidence>
<evidence type="ECO:0000313" key="2">
    <source>
        <dbReference type="EMBL" id="KAK3869372.1"/>
    </source>
</evidence>